<evidence type="ECO:0000256" key="2">
    <source>
        <dbReference type="ARBA" id="ARBA00004629"/>
    </source>
</evidence>
<organism evidence="10 11">
    <name type="scientific">Mycena chlorophos</name>
    <name type="common">Agaric fungus</name>
    <name type="synonym">Agaricus chlorophos</name>
    <dbReference type="NCBI Taxonomy" id="658473"/>
    <lineage>
        <taxon>Eukaryota</taxon>
        <taxon>Fungi</taxon>
        <taxon>Dikarya</taxon>
        <taxon>Basidiomycota</taxon>
        <taxon>Agaricomycotina</taxon>
        <taxon>Agaricomycetes</taxon>
        <taxon>Agaricomycetidae</taxon>
        <taxon>Agaricales</taxon>
        <taxon>Marasmiineae</taxon>
        <taxon>Mycenaceae</taxon>
        <taxon>Mycena</taxon>
    </lineage>
</organism>
<dbReference type="PANTHER" id="PTHR15459">
    <property type="entry name" value="POLYAMINE-MODULATED FACTOR 1"/>
    <property type="match status" value="1"/>
</dbReference>
<keyword evidence="4" id="KW-0132">Cell division</keyword>
<evidence type="ECO:0000256" key="3">
    <source>
        <dbReference type="ARBA" id="ARBA00022454"/>
    </source>
</evidence>
<protein>
    <submittedName>
        <fullName evidence="10">Uncharacterized protein</fullName>
    </submittedName>
</protein>
<dbReference type="GO" id="GO:0005634">
    <property type="term" value="C:nucleus"/>
    <property type="evidence" value="ECO:0007669"/>
    <property type="project" value="UniProtKB-SubCell"/>
</dbReference>
<dbReference type="GO" id="GO:0007059">
    <property type="term" value="P:chromosome segregation"/>
    <property type="evidence" value="ECO:0007669"/>
    <property type="project" value="TreeGrafter"/>
</dbReference>
<evidence type="ECO:0000313" key="10">
    <source>
        <dbReference type="EMBL" id="KAF7288245.1"/>
    </source>
</evidence>
<evidence type="ECO:0000256" key="6">
    <source>
        <dbReference type="ARBA" id="ARBA00022838"/>
    </source>
</evidence>
<dbReference type="PANTHER" id="PTHR15459:SF3">
    <property type="entry name" value="POLYAMINE-MODULATED FACTOR 1"/>
    <property type="match status" value="1"/>
</dbReference>
<evidence type="ECO:0000256" key="5">
    <source>
        <dbReference type="ARBA" id="ARBA00022776"/>
    </source>
</evidence>
<gene>
    <name evidence="10" type="ORF">HMN09_01414700</name>
</gene>
<evidence type="ECO:0000256" key="1">
    <source>
        <dbReference type="ARBA" id="ARBA00004123"/>
    </source>
</evidence>
<proteinExistence type="predicted"/>
<dbReference type="Pfam" id="PF03980">
    <property type="entry name" value="Nnf1"/>
    <property type="match status" value="1"/>
</dbReference>
<comment type="caution">
    <text evidence="10">The sequence shown here is derived from an EMBL/GenBank/DDBJ whole genome shotgun (WGS) entry which is preliminary data.</text>
</comment>
<keyword evidence="3" id="KW-0158">Chromosome</keyword>
<name>A0A146IKA7_MYCCL</name>
<dbReference type="AlphaFoldDB" id="A0A146IKA7"/>
<keyword evidence="6" id="KW-0995">Kinetochore</keyword>
<keyword evidence="5" id="KW-0498">Mitosis</keyword>
<accession>A0A146IKA7</accession>
<keyword evidence="11" id="KW-1185">Reference proteome</keyword>
<evidence type="ECO:0000256" key="4">
    <source>
        <dbReference type="ARBA" id="ARBA00022618"/>
    </source>
</evidence>
<dbReference type="Proteomes" id="UP000613580">
    <property type="component" value="Unassembled WGS sequence"/>
</dbReference>
<sequence>MSSSSRHTSSSRRWGYFRDALHTASQNVAHKWKFQDFAECFPQYAEEDPDNALQTFNQISAYIENTNIRDMDALLTLYKAQENIDALDLIVKDAKARKAAGTSAPDVSTPGLPAASAAGGKTYPILRAQADRLRETLDKIKAENEALTAELENNIAEGKKAQERVVGIVDKIETAYDAWASMPMEDVEQWTAQISASTRQGIQS</sequence>
<reference evidence="10" key="1">
    <citation type="submission" date="2020-05" db="EMBL/GenBank/DDBJ databases">
        <title>Mycena genomes resolve the evolution of fungal bioluminescence.</title>
        <authorList>
            <person name="Tsai I.J."/>
        </authorList>
    </citation>
    <scope>NUCLEOTIDE SEQUENCE</scope>
    <source>
        <strain evidence="10">110903Hualien_Pintung</strain>
    </source>
</reference>
<evidence type="ECO:0000313" key="11">
    <source>
        <dbReference type="Proteomes" id="UP000613580"/>
    </source>
</evidence>
<dbReference type="GO" id="GO:0000444">
    <property type="term" value="C:MIS12/MIND type complex"/>
    <property type="evidence" value="ECO:0007669"/>
    <property type="project" value="InterPro"/>
</dbReference>
<keyword evidence="9" id="KW-0137">Centromere</keyword>
<dbReference type="GO" id="GO:0051301">
    <property type="term" value="P:cell division"/>
    <property type="evidence" value="ECO:0007669"/>
    <property type="project" value="UniProtKB-KW"/>
</dbReference>
<evidence type="ECO:0000256" key="8">
    <source>
        <dbReference type="ARBA" id="ARBA00023306"/>
    </source>
</evidence>
<dbReference type="OrthoDB" id="18453at2759"/>
<keyword evidence="8" id="KW-0131">Cell cycle</keyword>
<evidence type="ECO:0000256" key="7">
    <source>
        <dbReference type="ARBA" id="ARBA00023242"/>
    </source>
</evidence>
<evidence type="ECO:0000256" key="9">
    <source>
        <dbReference type="ARBA" id="ARBA00023328"/>
    </source>
</evidence>
<comment type="subcellular location">
    <subcellularLocation>
        <location evidence="2">Chromosome</location>
        <location evidence="2">Centromere</location>
        <location evidence="2">Kinetochore</location>
    </subcellularLocation>
    <subcellularLocation>
        <location evidence="1">Nucleus</location>
    </subcellularLocation>
</comment>
<dbReference type="InterPro" id="IPR007128">
    <property type="entry name" value="PMF1/Nnf1"/>
</dbReference>
<dbReference type="EMBL" id="JACAZE010000043">
    <property type="protein sequence ID" value="KAF7288245.1"/>
    <property type="molecule type" value="Genomic_DNA"/>
</dbReference>
<keyword evidence="7" id="KW-0539">Nucleus</keyword>